<dbReference type="SUPFAM" id="SSF54373">
    <property type="entry name" value="FAD-linked reductases, C-terminal domain"/>
    <property type="match status" value="1"/>
</dbReference>
<dbReference type="PANTHER" id="PTHR11552">
    <property type="entry name" value="GLUCOSE-METHANOL-CHOLINE GMC OXIDOREDUCTASE"/>
    <property type="match status" value="1"/>
</dbReference>
<keyword evidence="4" id="KW-1185">Reference proteome</keyword>
<dbReference type="Proteomes" id="UP000660729">
    <property type="component" value="Unassembled WGS sequence"/>
</dbReference>
<evidence type="ECO:0000259" key="2">
    <source>
        <dbReference type="Pfam" id="PF05199"/>
    </source>
</evidence>
<name>A0A8H6RC89_9PEZI</name>
<reference evidence="3" key="1">
    <citation type="submission" date="2020-04" db="EMBL/GenBank/DDBJ databases">
        <title>Draft genome resource of the tomato pathogen Pseudocercospora fuligena.</title>
        <authorList>
            <person name="Zaccaron A."/>
        </authorList>
    </citation>
    <scope>NUCLEOTIDE SEQUENCE</scope>
    <source>
        <strain evidence="3">PF001</strain>
    </source>
</reference>
<dbReference type="InterPro" id="IPR007867">
    <property type="entry name" value="GMC_OxRtase_C"/>
</dbReference>
<accession>A0A8H6RC89</accession>
<dbReference type="SUPFAM" id="SSF51905">
    <property type="entry name" value="FAD/NAD(P)-binding domain"/>
    <property type="match status" value="1"/>
</dbReference>
<dbReference type="InterPro" id="IPR036188">
    <property type="entry name" value="FAD/NAD-bd_sf"/>
</dbReference>
<comment type="similarity">
    <text evidence="1">Belongs to the GMC oxidoreductase family.</text>
</comment>
<dbReference type="PANTHER" id="PTHR11552:SF78">
    <property type="entry name" value="GLUCOSE-METHANOL-CHOLINE OXIDOREDUCTASE N-TERMINAL DOMAIN-CONTAINING PROTEIN"/>
    <property type="match status" value="1"/>
</dbReference>
<sequence length="251" mass="27619">MLKWNGIDVCGKIRPTQEEVELLGPEFSQAWQRDFADSPSRPLVLVGWISRAWRKLSEPAGQYITACAYSAYPQSRGSIHVTGTSVSDPVNLETGYFSDSEGFDIKTHVWAYKKQREIMRRTKMYRGETQAGHPRFPKGSEAACVDLRATGALQNPVDLRYTAEDDEAIMEYLREVIGSTWHSLGTAKMAPREEGGVVDADLNVYGVSGLKCCDLSIVPKNVGANTANTAFAIGEKCADLIMQELGFASSV</sequence>
<dbReference type="EMBL" id="JABCIY010000219">
    <property type="protein sequence ID" value="KAF7187922.1"/>
    <property type="molecule type" value="Genomic_DNA"/>
</dbReference>
<evidence type="ECO:0000256" key="1">
    <source>
        <dbReference type="ARBA" id="ARBA00010790"/>
    </source>
</evidence>
<dbReference type="Gene3D" id="3.50.50.60">
    <property type="entry name" value="FAD/NAD(P)-binding domain"/>
    <property type="match status" value="1"/>
</dbReference>
<protein>
    <submittedName>
        <fullName evidence="3">Alcohol oxidase</fullName>
    </submittedName>
</protein>
<gene>
    <name evidence="3" type="ORF">HII31_10822</name>
</gene>
<proteinExistence type="inferred from homology"/>
<dbReference type="Pfam" id="PF05199">
    <property type="entry name" value="GMC_oxred_C"/>
    <property type="match status" value="1"/>
</dbReference>
<dbReference type="InterPro" id="IPR012132">
    <property type="entry name" value="GMC_OxRdtase"/>
</dbReference>
<dbReference type="OrthoDB" id="269227at2759"/>
<evidence type="ECO:0000313" key="4">
    <source>
        <dbReference type="Proteomes" id="UP000660729"/>
    </source>
</evidence>
<feature type="domain" description="Glucose-methanol-choline oxidoreductase C-terminal" evidence="2">
    <location>
        <begin position="73"/>
        <end position="234"/>
    </location>
</feature>
<dbReference type="Gene3D" id="3.30.560.10">
    <property type="entry name" value="Glucose Oxidase, domain 3"/>
    <property type="match status" value="1"/>
</dbReference>
<organism evidence="3 4">
    <name type="scientific">Pseudocercospora fuligena</name>
    <dbReference type="NCBI Taxonomy" id="685502"/>
    <lineage>
        <taxon>Eukaryota</taxon>
        <taxon>Fungi</taxon>
        <taxon>Dikarya</taxon>
        <taxon>Ascomycota</taxon>
        <taxon>Pezizomycotina</taxon>
        <taxon>Dothideomycetes</taxon>
        <taxon>Dothideomycetidae</taxon>
        <taxon>Mycosphaerellales</taxon>
        <taxon>Mycosphaerellaceae</taxon>
        <taxon>Pseudocercospora</taxon>
    </lineage>
</organism>
<evidence type="ECO:0000313" key="3">
    <source>
        <dbReference type="EMBL" id="KAF7187922.1"/>
    </source>
</evidence>
<dbReference type="AlphaFoldDB" id="A0A8H6RC89"/>
<dbReference type="GO" id="GO:0050660">
    <property type="term" value="F:flavin adenine dinucleotide binding"/>
    <property type="evidence" value="ECO:0007669"/>
    <property type="project" value="InterPro"/>
</dbReference>
<comment type="caution">
    <text evidence="3">The sequence shown here is derived from an EMBL/GenBank/DDBJ whole genome shotgun (WGS) entry which is preliminary data.</text>
</comment>
<dbReference type="GO" id="GO:0016614">
    <property type="term" value="F:oxidoreductase activity, acting on CH-OH group of donors"/>
    <property type="evidence" value="ECO:0007669"/>
    <property type="project" value="InterPro"/>
</dbReference>